<protein>
    <submittedName>
        <fullName evidence="2">VQ motif-containing protein 10</fullName>
    </submittedName>
</protein>
<accession>A0A1S3YVK0</accession>
<proteinExistence type="predicted"/>
<dbReference type="STRING" id="4097.A0A1S3YVK0"/>
<sequence length="101" mass="11218">MSRGRNGRDQVKVVIINTEYIETGARSFKSVVQKLTGKEAAAAPVQNSGVTMSKFKSNNPSPNLGRGMSFKLDNLLKLELPSFDNLFTLYAEEDRSNMFLT</sequence>
<dbReference type="OMA" id="PNIAYNS"/>
<name>A0A1S3YVK0_TOBAC</name>
<evidence type="ECO:0000259" key="1">
    <source>
        <dbReference type="Pfam" id="PF05678"/>
    </source>
</evidence>
<feature type="domain" description="VQ" evidence="1">
    <location>
        <begin position="15"/>
        <end position="41"/>
    </location>
</feature>
<dbReference type="RefSeq" id="XP_016456336.1">
    <property type="nucleotide sequence ID" value="XM_016600850.1"/>
</dbReference>
<reference evidence="2" key="1">
    <citation type="submission" date="2025-08" db="UniProtKB">
        <authorList>
            <consortium name="RefSeq"/>
        </authorList>
    </citation>
    <scope>IDENTIFICATION</scope>
</reference>
<dbReference type="PANTHER" id="PTHR34777:SF1">
    <property type="entry name" value="VQ MOTIF-CONTAINING PROTEIN 10"/>
    <property type="match status" value="1"/>
</dbReference>
<dbReference type="PaxDb" id="4097-A0A1S3YVK0"/>
<dbReference type="InterPro" id="IPR008889">
    <property type="entry name" value="VQ"/>
</dbReference>
<dbReference type="PANTHER" id="PTHR34777">
    <property type="entry name" value="VQ MOTIF-CONTAINING PROTEIN 10"/>
    <property type="match status" value="1"/>
</dbReference>
<evidence type="ECO:0000313" key="2">
    <source>
        <dbReference type="RefSeq" id="XP_016456336.1"/>
    </source>
</evidence>
<dbReference type="KEGG" id="nta:107780324"/>
<organism evidence="2">
    <name type="scientific">Nicotiana tabacum</name>
    <name type="common">Common tobacco</name>
    <dbReference type="NCBI Taxonomy" id="4097"/>
    <lineage>
        <taxon>Eukaryota</taxon>
        <taxon>Viridiplantae</taxon>
        <taxon>Streptophyta</taxon>
        <taxon>Embryophyta</taxon>
        <taxon>Tracheophyta</taxon>
        <taxon>Spermatophyta</taxon>
        <taxon>Magnoliopsida</taxon>
        <taxon>eudicotyledons</taxon>
        <taxon>Gunneridae</taxon>
        <taxon>Pentapetalae</taxon>
        <taxon>asterids</taxon>
        <taxon>lamiids</taxon>
        <taxon>Solanales</taxon>
        <taxon>Solanaceae</taxon>
        <taxon>Nicotianoideae</taxon>
        <taxon>Nicotianeae</taxon>
        <taxon>Nicotiana</taxon>
    </lineage>
</organism>
<dbReference type="InterPro" id="IPR039608">
    <property type="entry name" value="VQ_1/10"/>
</dbReference>
<dbReference type="Pfam" id="PF05678">
    <property type="entry name" value="VQ"/>
    <property type="match status" value="1"/>
</dbReference>
<dbReference type="OrthoDB" id="691083at2759"/>
<gene>
    <name evidence="2" type="primary">LOC107780324</name>
</gene>
<dbReference type="AlphaFoldDB" id="A0A1S3YVK0"/>